<dbReference type="GO" id="GO:0005634">
    <property type="term" value="C:nucleus"/>
    <property type="evidence" value="ECO:0007669"/>
    <property type="project" value="TreeGrafter"/>
</dbReference>
<dbReference type="Gene3D" id="3.40.395.10">
    <property type="entry name" value="Adenoviral Proteinase, Chain A"/>
    <property type="match status" value="1"/>
</dbReference>
<dbReference type="InterPro" id="IPR001965">
    <property type="entry name" value="Znf_PHD"/>
</dbReference>
<reference evidence="12 19" key="1">
    <citation type="submission" date="2021-07" db="EMBL/GenBank/DDBJ databases">
        <authorList>
            <person name="Imarazene B."/>
            <person name="Zahm M."/>
            <person name="Klopp C."/>
            <person name="Cabau C."/>
            <person name="Beille S."/>
            <person name="Jouanno E."/>
            <person name="Castinel A."/>
            <person name="Lluch J."/>
            <person name="Gil L."/>
            <person name="Kuchtly C."/>
            <person name="Lopez Roques C."/>
            <person name="Donnadieu C."/>
            <person name="Parrinello H."/>
            <person name="Journot L."/>
            <person name="Du K."/>
            <person name="Schartl M."/>
            <person name="Retaux S."/>
            <person name="Guiguen Y."/>
        </authorList>
    </citation>
    <scope>NUCLEOTIDE SEQUENCE [LARGE SCALE GENOMIC DNA]</scope>
    <source>
        <strain evidence="12">Pach_M1</strain>
        <tissue evidence="12">Testis</tissue>
    </source>
</reference>
<evidence type="ECO:0000313" key="12">
    <source>
        <dbReference type="EMBL" id="KAG9262635.1"/>
    </source>
</evidence>
<dbReference type="GO" id="GO:0006508">
    <property type="term" value="P:proteolysis"/>
    <property type="evidence" value="ECO:0007669"/>
    <property type="project" value="UniProtKB-KW"/>
</dbReference>
<proteinExistence type="inferred from homology"/>
<dbReference type="Pfam" id="PF02902">
    <property type="entry name" value="Peptidase_C48"/>
    <property type="match status" value="1"/>
</dbReference>
<evidence type="ECO:0000259" key="10">
    <source>
        <dbReference type="PROSITE" id="PS50016"/>
    </source>
</evidence>
<feature type="compositionally biased region" description="Low complexity" evidence="9">
    <location>
        <begin position="94"/>
        <end position="108"/>
    </location>
</feature>
<evidence type="ECO:0000313" key="15">
    <source>
        <dbReference type="EMBL" id="KAG9270371.1"/>
    </source>
</evidence>
<dbReference type="PROSITE" id="PS50600">
    <property type="entry name" value="ULP_PROTEASE"/>
    <property type="match status" value="1"/>
</dbReference>
<dbReference type="InterPro" id="IPR038765">
    <property type="entry name" value="Papain-like_cys_pep_sf"/>
</dbReference>
<evidence type="ECO:0000256" key="3">
    <source>
        <dbReference type="ARBA" id="ARBA00022723"/>
    </source>
</evidence>
<dbReference type="GO" id="GO:0008270">
    <property type="term" value="F:zinc ion binding"/>
    <property type="evidence" value="ECO:0007669"/>
    <property type="project" value="UniProtKB-KW"/>
</dbReference>
<sequence>SVRGKLVTLKNPEGAILKNKYNIGHLKPYRRSQAADSSSSIFSPCPQQSSSKKKSSEEYTDPNVQRCSVIRLASKQADVKKHVQTTTVTEKPATKSSSNTETTSVTEKPAMKSSSNTERSIQEEVMRLWSSKDNNQVEAVAGPYKLYDSSFRTLQGTEWVADEVIDAYLNHLIEQHKTPVYQLCAVVASSLAAGQFRCLRKMKFPVEDTWLCPVNTGGHWILVIVSMSRKILSIIDPMGNEGLYERKILRNWRNFLKMIGHQDHSAEWRTTVLKHNPQQDASSCGVLVLKFAEDFLSTGAIDNVQTTQAAISTARMGIACSLLERKGNAEDYCTVCSMLEGDGDKSMTEMVQCDVCSRWAHFECVQYSKEISANYHCRKCTVNK</sequence>
<evidence type="ECO:0000256" key="2">
    <source>
        <dbReference type="ARBA" id="ARBA00022670"/>
    </source>
</evidence>
<name>A0A8T2KXN0_ASTMX</name>
<evidence type="ECO:0000256" key="4">
    <source>
        <dbReference type="ARBA" id="ARBA00022771"/>
    </source>
</evidence>
<evidence type="ECO:0000313" key="13">
    <source>
        <dbReference type="EMBL" id="KAG9264304.1"/>
    </source>
</evidence>
<evidence type="ECO:0000256" key="5">
    <source>
        <dbReference type="ARBA" id="ARBA00022801"/>
    </source>
</evidence>
<feature type="domain" description="Ubiquitin-like protease family profile" evidence="11">
    <location>
        <begin position="144"/>
        <end position="295"/>
    </location>
</feature>
<evidence type="ECO:0008006" key="20">
    <source>
        <dbReference type="Google" id="ProtNLM"/>
    </source>
</evidence>
<evidence type="ECO:0000259" key="11">
    <source>
        <dbReference type="PROSITE" id="PS50600"/>
    </source>
</evidence>
<dbReference type="InterPro" id="IPR003653">
    <property type="entry name" value="Peptidase_C48_C"/>
</dbReference>
<dbReference type="PANTHER" id="PTHR12606">
    <property type="entry name" value="SENTRIN/SUMO-SPECIFIC PROTEASE"/>
    <property type="match status" value="1"/>
</dbReference>
<protein>
    <recommendedName>
        <fullName evidence="20">Ubiquitin-like protease family profile domain-containing protein</fullName>
    </recommendedName>
</protein>
<dbReference type="EMBL" id="JAICCE010000005">
    <property type="protein sequence ID" value="KAG9277302.1"/>
    <property type="molecule type" value="Genomic_DNA"/>
</dbReference>
<keyword evidence="5" id="KW-0378">Hydrolase</keyword>
<dbReference type="EMBL" id="JAICCE010000012">
    <property type="protein sequence ID" value="KAG9270371.1"/>
    <property type="molecule type" value="Genomic_DNA"/>
</dbReference>
<gene>
    <name evidence="17" type="ORF">AMEX_G10617</name>
    <name evidence="16" type="ORF">AMEX_G13073</name>
    <name evidence="15" type="ORF">AMEX_G15315</name>
    <name evidence="14" type="ORF">AMEX_G18694</name>
    <name evidence="13" type="ORF">AMEX_G22565</name>
    <name evidence="12" type="ORF">AMEX_G24429</name>
    <name evidence="18" type="ORF">AMEX_G7300</name>
</gene>
<dbReference type="SUPFAM" id="SSF57903">
    <property type="entry name" value="FYVE/PHD zinc finger"/>
    <property type="match status" value="1"/>
</dbReference>
<keyword evidence="6" id="KW-0788">Thiol protease</keyword>
<evidence type="ECO:0000313" key="18">
    <source>
        <dbReference type="EMBL" id="KAG9277302.1"/>
    </source>
</evidence>
<dbReference type="InterPro" id="IPR013083">
    <property type="entry name" value="Znf_RING/FYVE/PHD"/>
</dbReference>
<dbReference type="GO" id="GO:0016926">
    <property type="term" value="P:protein desumoylation"/>
    <property type="evidence" value="ECO:0007669"/>
    <property type="project" value="TreeGrafter"/>
</dbReference>
<dbReference type="PROSITE" id="PS50016">
    <property type="entry name" value="ZF_PHD_2"/>
    <property type="match status" value="1"/>
</dbReference>
<dbReference type="AlphaFoldDB" id="A0A8T2KXN0"/>
<evidence type="ECO:0000313" key="17">
    <source>
        <dbReference type="EMBL" id="KAG9273850.1"/>
    </source>
</evidence>
<comment type="caution">
    <text evidence="12">The sequence shown here is derived from an EMBL/GenBank/DDBJ whole genome shotgun (WGS) entry which is preliminary data.</text>
</comment>
<dbReference type="EMBL" id="JAICCE010000019">
    <property type="protein sequence ID" value="KAG9264304.1"/>
    <property type="molecule type" value="Genomic_DNA"/>
</dbReference>
<dbReference type="InterPro" id="IPR011011">
    <property type="entry name" value="Znf_FYVE_PHD"/>
</dbReference>
<feature type="non-terminal residue" evidence="12">
    <location>
        <position position="384"/>
    </location>
</feature>
<evidence type="ECO:0000256" key="7">
    <source>
        <dbReference type="ARBA" id="ARBA00022833"/>
    </source>
</evidence>
<dbReference type="SMART" id="SM00249">
    <property type="entry name" value="PHD"/>
    <property type="match status" value="1"/>
</dbReference>
<accession>A0A8T2KXN0</accession>
<dbReference type="InterPro" id="IPR019787">
    <property type="entry name" value="Znf_PHD-finger"/>
</dbReference>
<dbReference type="EMBL" id="JAICCE010000010">
    <property type="protein sequence ID" value="KAG9272119.1"/>
    <property type="molecule type" value="Genomic_DNA"/>
</dbReference>
<dbReference type="PANTHER" id="PTHR12606:SF141">
    <property type="entry name" value="GH15225P-RELATED"/>
    <property type="match status" value="1"/>
</dbReference>
<keyword evidence="7" id="KW-0862">Zinc</keyword>
<keyword evidence="2" id="KW-0645">Protease</keyword>
<dbReference type="EMBL" id="JAICCE010000015">
    <property type="protein sequence ID" value="KAG9267823.1"/>
    <property type="molecule type" value="Genomic_DNA"/>
</dbReference>
<evidence type="ECO:0000313" key="19">
    <source>
        <dbReference type="Proteomes" id="UP000752171"/>
    </source>
</evidence>
<organism evidence="12 19">
    <name type="scientific">Astyanax mexicanus</name>
    <name type="common">Blind cave fish</name>
    <name type="synonym">Astyanax fasciatus mexicanus</name>
    <dbReference type="NCBI Taxonomy" id="7994"/>
    <lineage>
        <taxon>Eukaryota</taxon>
        <taxon>Metazoa</taxon>
        <taxon>Chordata</taxon>
        <taxon>Craniata</taxon>
        <taxon>Vertebrata</taxon>
        <taxon>Euteleostomi</taxon>
        <taxon>Actinopterygii</taxon>
        <taxon>Neopterygii</taxon>
        <taxon>Teleostei</taxon>
        <taxon>Ostariophysi</taxon>
        <taxon>Characiformes</taxon>
        <taxon>Characoidei</taxon>
        <taxon>Acestrorhamphidae</taxon>
        <taxon>Acestrorhamphinae</taxon>
        <taxon>Astyanax</taxon>
    </lineage>
</organism>
<dbReference type="EMBL" id="JAICCE010000021">
    <property type="protein sequence ID" value="KAG9262635.1"/>
    <property type="molecule type" value="Genomic_DNA"/>
</dbReference>
<evidence type="ECO:0000313" key="14">
    <source>
        <dbReference type="EMBL" id="KAG9267823.1"/>
    </source>
</evidence>
<keyword evidence="4 8" id="KW-0863">Zinc-finger</keyword>
<dbReference type="Pfam" id="PF00628">
    <property type="entry name" value="PHD"/>
    <property type="match status" value="1"/>
</dbReference>
<comment type="similarity">
    <text evidence="1">Belongs to the peptidase C48 family.</text>
</comment>
<evidence type="ECO:0000256" key="9">
    <source>
        <dbReference type="SAM" id="MobiDB-lite"/>
    </source>
</evidence>
<keyword evidence="3" id="KW-0479">Metal-binding</keyword>
<evidence type="ECO:0000256" key="6">
    <source>
        <dbReference type="ARBA" id="ARBA00022807"/>
    </source>
</evidence>
<evidence type="ECO:0000256" key="8">
    <source>
        <dbReference type="PROSITE-ProRule" id="PRU00146"/>
    </source>
</evidence>
<evidence type="ECO:0000256" key="1">
    <source>
        <dbReference type="ARBA" id="ARBA00005234"/>
    </source>
</evidence>
<dbReference type="EMBL" id="JAICCE010000008">
    <property type="protein sequence ID" value="KAG9273850.1"/>
    <property type="molecule type" value="Genomic_DNA"/>
</dbReference>
<feature type="region of interest" description="Disordered" evidence="9">
    <location>
        <begin position="80"/>
        <end position="119"/>
    </location>
</feature>
<dbReference type="Gene3D" id="3.30.40.10">
    <property type="entry name" value="Zinc/RING finger domain, C3HC4 (zinc finger)"/>
    <property type="match status" value="1"/>
</dbReference>
<dbReference type="GO" id="GO:0016929">
    <property type="term" value="F:deSUMOylase activity"/>
    <property type="evidence" value="ECO:0007669"/>
    <property type="project" value="TreeGrafter"/>
</dbReference>
<dbReference type="SUPFAM" id="SSF54001">
    <property type="entry name" value="Cysteine proteinases"/>
    <property type="match status" value="1"/>
</dbReference>
<evidence type="ECO:0000313" key="16">
    <source>
        <dbReference type="EMBL" id="KAG9272119.1"/>
    </source>
</evidence>
<feature type="compositionally biased region" description="Low complexity" evidence="9">
    <location>
        <begin position="32"/>
        <end position="50"/>
    </location>
</feature>
<feature type="domain" description="PHD-type" evidence="10">
    <location>
        <begin position="330"/>
        <end position="383"/>
    </location>
</feature>
<dbReference type="Proteomes" id="UP000752171">
    <property type="component" value="Unassembled WGS sequence"/>
</dbReference>
<feature type="region of interest" description="Disordered" evidence="9">
    <location>
        <begin position="29"/>
        <end position="62"/>
    </location>
</feature>